<evidence type="ECO:0000313" key="2">
    <source>
        <dbReference type="Proteomes" id="UP000318571"/>
    </source>
</evidence>
<dbReference type="EMBL" id="VCGU01000005">
    <property type="protein sequence ID" value="TRY74629.1"/>
    <property type="molecule type" value="Genomic_DNA"/>
</dbReference>
<gene>
    <name evidence="1" type="ORF">TCAL_15619</name>
</gene>
<proteinExistence type="predicted"/>
<protein>
    <recommendedName>
        <fullName evidence="3">Carboxypeptidase regulatory-like domain-containing protein</fullName>
    </recommendedName>
</protein>
<reference evidence="1 2" key="1">
    <citation type="journal article" date="2018" name="Nat. Ecol. Evol.">
        <title>Genomic signatures of mitonuclear coevolution across populations of Tigriopus californicus.</title>
        <authorList>
            <person name="Barreto F.S."/>
            <person name="Watson E.T."/>
            <person name="Lima T.G."/>
            <person name="Willett C.S."/>
            <person name="Edmands S."/>
            <person name="Li W."/>
            <person name="Burton R.S."/>
        </authorList>
    </citation>
    <scope>NUCLEOTIDE SEQUENCE [LARGE SCALE GENOMIC DNA]</scope>
    <source>
        <strain evidence="1 2">San Diego</strain>
    </source>
</reference>
<dbReference type="SUPFAM" id="SSF49478">
    <property type="entry name" value="Cna protein B-type domain"/>
    <property type="match status" value="1"/>
</dbReference>
<organism evidence="1 2">
    <name type="scientific">Tigriopus californicus</name>
    <name type="common">Marine copepod</name>
    <dbReference type="NCBI Taxonomy" id="6832"/>
    <lineage>
        <taxon>Eukaryota</taxon>
        <taxon>Metazoa</taxon>
        <taxon>Ecdysozoa</taxon>
        <taxon>Arthropoda</taxon>
        <taxon>Crustacea</taxon>
        <taxon>Multicrustacea</taxon>
        <taxon>Hexanauplia</taxon>
        <taxon>Copepoda</taxon>
        <taxon>Harpacticoida</taxon>
        <taxon>Harpacticidae</taxon>
        <taxon>Tigriopus</taxon>
    </lineage>
</organism>
<dbReference type="Proteomes" id="UP000318571">
    <property type="component" value="Chromosome 2"/>
</dbReference>
<sequence>MVDIIVRVVNSADNSPLVGVNIGIQRVGGEQYPSQVTNSVGEAIFHILRFGSLSITAEEPGFTTETTNRILNTSPVQEVILALSAQLLPGQLRSVLTWTCCVEDMDIFTISTLDTSCWIDFDVTTCHRGSSGSISFKIDSGDYGSKGGETLEWSGNFPSPDPYTIWVQNYNWEDEISTAGAVVSMFSSNEQSIKVVAPSDVLTNTSFWLVGCFDPNLGLASFQEINLYTNALDDHVLCSIS</sequence>
<dbReference type="AlphaFoldDB" id="A0A553PAC8"/>
<name>A0A553PAC8_TIGCA</name>
<comment type="caution">
    <text evidence="1">The sequence shown here is derived from an EMBL/GenBank/DDBJ whole genome shotgun (WGS) entry which is preliminary data.</text>
</comment>
<evidence type="ECO:0008006" key="3">
    <source>
        <dbReference type="Google" id="ProtNLM"/>
    </source>
</evidence>
<accession>A0A553PAC8</accession>
<keyword evidence="2" id="KW-1185">Reference proteome</keyword>
<evidence type="ECO:0000313" key="1">
    <source>
        <dbReference type="EMBL" id="TRY74629.1"/>
    </source>
</evidence>